<dbReference type="Proteomes" id="UP001255185">
    <property type="component" value="Unassembled WGS sequence"/>
</dbReference>
<evidence type="ECO:0000313" key="3">
    <source>
        <dbReference type="Proteomes" id="UP001255185"/>
    </source>
</evidence>
<gene>
    <name evidence="2" type="ORF">J2X31_000108</name>
</gene>
<keyword evidence="3" id="KW-1185">Reference proteome</keyword>
<reference evidence="2 3" key="1">
    <citation type="submission" date="2023-07" db="EMBL/GenBank/DDBJ databases">
        <title>Sorghum-associated microbial communities from plants grown in Nebraska, USA.</title>
        <authorList>
            <person name="Schachtman D."/>
        </authorList>
    </citation>
    <scope>NUCLEOTIDE SEQUENCE [LARGE SCALE GENOMIC DNA]</scope>
    <source>
        <strain evidence="2 3">3773</strain>
    </source>
</reference>
<dbReference type="RefSeq" id="WP_310023565.1">
    <property type="nucleotide sequence ID" value="NZ_JAVDVI010000001.1"/>
</dbReference>
<comment type="caution">
    <text evidence="2">The sequence shown here is derived from an EMBL/GenBank/DDBJ whole genome shotgun (WGS) entry which is preliminary data.</text>
</comment>
<organism evidence="2 3">
    <name type="scientific">Flavobacterium arsenatis</name>
    <dbReference type="NCBI Taxonomy" id="1484332"/>
    <lineage>
        <taxon>Bacteria</taxon>
        <taxon>Pseudomonadati</taxon>
        <taxon>Bacteroidota</taxon>
        <taxon>Flavobacteriia</taxon>
        <taxon>Flavobacteriales</taxon>
        <taxon>Flavobacteriaceae</taxon>
        <taxon>Flavobacterium</taxon>
    </lineage>
</organism>
<accession>A0ABU1TJF6</accession>
<feature type="compositionally biased region" description="Basic and acidic residues" evidence="1">
    <location>
        <begin position="1"/>
        <end position="17"/>
    </location>
</feature>
<name>A0ABU1TJF6_9FLAO</name>
<feature type="region of interest" description="Disordered" evidence="1">
    <location>
        <begin position="1"/>
        <end position="71"/>
    </location>
</feature>
<protein>
    <submittedName>
        <fullName evidence="2">Uncharacterized protein</fullName>
    </submittedName>
</protein>
<sequence length="71" mass="8140">MNTSEQHNEDRERETHDFNTQQPYNTRPDDRKDDLEHEEDDIDEAEADERRDWGDVDPAGGEAPTSPGSAV</sequence>
<proteinExistence type="predicted"/>
<evidence type="ECO:0000313" key="2">
    <source>
        <dbReference type="EMBL" id="MDR6966115.1"/>
    </source>
</evidence>
<feature type="compositionally biased region" description="Acidic residues" evidence="1">
    <location>
        <begin position="36"/>
        <end position="47"/>
    </location>
</feature>
<dbReference type="EMBL" id="JAVDVI010000001">
    <property type="protein sequence ID" value="MDR6966115.1"/>
    <property type="molecule type" value="Genomic_DNA"/>
</dbReference>
<evidence type="ECO:0000256" key="1">
    <source>
        <dbReference type="SAM" id="MobiDB-lite"/>
    </source>
</evidence>